<organism evidence="2 3">
    <name type="scientific">Pirellulimonas nuda</name>
    <dbReference type="NCBI Taxonomy" id="2528009"/>
    <lineage>
        <taxon>Bacteria</taxon>
        <taxon>Pseudomonadati</taxon>
        <taxon>Planctomycetota</taxon>
        <taxon>Planctomycetia</taxon>
        <taxon>Pirellulales</taxon>
        <taxon>Lacipirellulaceae</taxon>
        <taxon>Pirellulimonas</taxon>
    </lineage>
</organism>
<dbReference type="EMBL" id="CP036291">
    <property type="protein sequence ID" value="QDU87791.1"/>
    <property type="molecule type" value="Genomic_DNA"/>
</dbReference>
<feature type="chain" id="PRO_5022231988" description="Matrixin" evidence="1">
    <location>
        <begin position="22"/>
        <end position="568"/>
    </location>
</feature>
<dbReference type="GO" id="GO:0008237">
    <property type="term" value="F:metallopeptidase activity"/>
    <property type="evidence" value="ECO:0007669"/>
    <property type="project" value="InterPro"/>
</dbReference>
<accession>A0A518D8I1</accession>
<gene>
    <name evidence="2" type="ORF">Pla175_11580</name>
</gene>
<feature type="signal peptide" evidence="1">
    <location>
        <begin position="1"/>
        <end position="21"/>
    </location>
</feature>
<sequence length="568" mass="60710" precursor="true">MPKTQLSIALLLAAACLPCPAGVVVVANRTPAALTLGVSVDLKPPSDLTLAPGDVKPIFGDGPVRVTIGDAPRIYTLKPDTPYFIGQAAGAAPSLHEIGLPGDDQPRIDRPLPGDDRPAKPLTIPVVILVDDEEATQPAVWQARFRRRVEAASDIIERHSGVRFEVVGYGQWNSDNNVRDFTDSLREFEKEVDPKPARIAIGFTSQYEAVTGRTHLGGTRGALQRHLLMREWGQHLSERERTELLVHELGHFLGATHSPEQDTVMRPVLGDRQSRMRDFVVRFDPLNALVISIVGEEMRRRGIDSLAALSPGARQRIGQVYQAIGLVFPEDPTVKRLAEMGTPKTAGQRPNKPFEAVFAAMLRAAAANQQQPMPAKDDALAELLVQSAATAAAPLGVDGPKAFLTAVGLGLGDAKLVARLPAAMGGRELGRAQLLGEPTLAGRRDLAQHFFVSAMVVANAGATAANAAGLAKEQSDSNGGSGFSFVDLAADRAGVRFAEAVLSGRLPLARVAGGFRAGMFMPDTTGLAEGLQAEAFEEQFGGVDDERFRAAQQDIEARINKLPPYWGG</sequence>
<reference evidence="2 3" key="1">
    <citation type="submission" date="2019-02" db="EMBL/GenBank/DDBJ databases">
        <title>Deep-cultivation of Planctomycetes and their phenomic and genomic characterization uncovers novel biology.</title>
        <authorList>
            <person name="Wiegand S."/>
            <person name="Jogler M."/>
            <person name="Boedeker C."/>
            <person name="Pinto D."/>
            <person name="Vollmers J."/>
            <person name="Rivas-Marin E."/>
            <person name="Kohn T."/>
            <person name="Peeters S.H."/>
            <person name="Heuer A."/>
            <person name="Rast P."/>
            <person name="Oberbeckmann S."/>
            <person name="Bunk B."/>
            <person name="Jeske O."/>
            <person name="Meyerdierks A."/>
            <person name="Storesund J.E."/>
            <person name="Kallscheuer N."/>
            <person name="Luecker S."/>
            <person name="Lage O.M."/>
            <person name="Pohl T."/>
            <person name="Merkel B.J."/>
            <person name="Hornburger P."/>
            <person name="Mueller R.-W."/>
            <person name="Bruemmer F."/>
            <person name="Labrenz M."/>
            <person name="Spormann A.M."/>
            <person name="Op den Camp H."/>
            <person name="Overmann J."/>
            <person name="Amann R."/>
            <person name="Jetten M.S.M."/>
            <person name="Mascher T."/>
            <person name="Medema M.H."/>
            <person name="Devos D.P."/>
            <person name="Kaster A.-K."/>
            <person name="Ovreas L."/>
            <person name="Rohde M."/>
            <person name="Galperin M.Y."/>
            <person name="Jogler C."/>
        </authorList>
    </citation>
    <scope>NUCLEOTIDE SEQUENCE [LARGE SCALE GENOMIC DNA]</scope>
    <source>
        <strain evidence="2 3">Pla175</strain>
    </source>
</reference>
<dbReference type="SUPFAM" id="SSF55486">
    <property type="entry name" value="Metalloproteases ('zincins'), catalytic domain"/>
    <property type="match status" value="1"/>
</dbReference>
<dbReference type="KEGG" id="pnd:Pla175_11580"/>
<dbReference type="AlphaFoldDB" id="A0A518D8I1"/>
<dbReference type="Pfam" id="PF13688">
    <property type="entry name" value="Reprolysin_5"/>
    <property type="match status" value="1"/>
</dbReference>
<proteinExistence type="predicted"/>
<evidence type="ECO:0000256" key="1">
    <source>
        <dbReference type="SAM" id="SignalP"/>
    </source>
</evidence>
<name>A0A518D8I1_9BACT</name>
<evidence type="ECO:0000313" key="2">
    <source>
        <dbReference type="EMBL" id="QDU87791.1"/>
    </source>
</evidence>
<dbReference type="OrthoDB" id="9997at2"/>
<dbReference type="InterPro" id="IPR024079">
    <property type="entry name" value="MetalloPept_cat_dom_sf"/>
</dbReference>
<dbReference type="Gene3D" id="3.40.390.10">
    <property type="entry name" value="Collagenase (Catalytic Domain)"/>
    <property type="match status" value="1"/>
</dbReference>
<evidence type="ECO:0008006" key="4">
    <source>
        <dbReference type="Google" id="ProtNLM"/>
    </source>
</evidence>
<dbReference type="Proteomes" id="UP000317429">
    <property type="component" value="Chromosome"/>
</dbReference>
<dbReference type="PROSITE" id="PS51257">
    <property type="entry name" value="PROKAR_LIPOPROTEIN"/>
    <property type="match status" value="1"/>
</dbReference>
<protein>
    <recommendedName>
        <fullName evidence="4">Matrixin</fullName>
    </recommendedName>
</protein>
<dbReference type="RefSeq" id="WP_145282011.1">
    <property type="nucleotide sequence ID" value="NZ_CP036291.1"/>
</dbReference>
<keyword evidence="3" id="KW-1185">Reference proteome</keyword>
<evidence type="ECO:0000313" key="3">
    <source>
        <dbReference type="Proteomes" id="UP000317429"/>
    </source>
</evidence>
<keyword evidence="1" id="KW-0732">Signal</keyword>